<sequence>MTEPLTALLDWLQANSGWITGAIALTAFAESLAMAGIIVPGVIMLFGFAALAGFLQFDIMTILAAAFVGAVAGDAISFALGRHYKAQTRQLWPLSRYPMLVARGEAFFLRHGMLSIVLGRFIGPIRPIVPMIAGMMLMSPRKFLIVNVLSALAWAPFYIFPGFLTGSSLEAAGFDFSLDSAVSYSAGRPGENTGPVAQLWAFWHLWSPLAVLAAGAMTGALASYLLRAFETRLWLPGTAFLIALLCWTLIVIESLFRLSTIDIIDQSMFNIAQAISIEWVRLLAIGLTLLGDTIWLYILLGTSCVWLWFQGHQRLVVCIALGGLATHALTSGLKMLFDVVRPEVTYLPGNAAYPSGHTSGAVYTYTVLAMLFARKQRWLILCLALATLVGTSRLLLGVHWFSDIVGGSLLGLGTACFALQAARVPLGGFLFRHHRRQKNHAVMACVLVAAAIYVSVRMSQVGQQYLANWSGA</sequence>
<keyword evidence="4 7" id="KW-0812">Transmembrane</keyword>
<protein>
    <submittedName>
        <fullName evidence="9">Bifunctional DedA family/phosphatase PAP2 family protein</fullName>
    </submittedName>
</protein>
<dbReference type="Pfam" id="PF09335">
    <property type="entry name" value="VTT_dom"/>
    <property type="match status" value="1"/>
</dbReference>
<dbReference type="Pfam" id="PF01569">
    <property type="entry name" value="PAP2"/>
    <property type="match status" value="1"/>
</dbReference>
<evidence type="ECO:0000256" key="4">
    <source>
        <dbReference type="ARBA" id="ARBA00022692"/>
    </source>
</evidence>
<feature type="transmembrane region" description="Helical" evidence="7">
    <location>
        <begin position="404"/>
        <end position="426"/>
    </location>
</feature>
<dbReference type="Proteomes" id="UP001501337">
    <property type="component" value="Unassembled WGS sequence"/>
</dbReference>
<dbReference type="RefSeq" id="WP_344802139.1">
    <property type="nucleotide sequence ID" value="NZ_BAABBO010000001.1"/>
</dbReference>
<evidence type="ECO:0000313" key="9">
    <source>
        <dbReference type="EMBL" id="GAA3945419.1"/>
    </source>
</evidence>
<gene>
    <name evidence="9" type="ORF">GCM10022278_00760</name>
</gene>
<comment type="caution">
    <text evidence="9">The sequence shown here is derived from an EMBL/GenBank/DDBJ whole genome shotgun (WGS) entry which is preliminary data.</text>
</comment>
<reference evidence="10" key="1">
    <citation type="journal article" date="2019" name="Int. J. Syst. Evol. Microbiol.">
        <title>The Global Catalogue of Microorganisms (GCM) 10K type strain sequencing project: providing services to taxonomists for standard genome sequencing and annotation.</title>
        <authorList>
            <consortium name="The Broad Institute Genomics Platform"/>
            <consortium name="The Broad Institute Genome Sequencing Center for Infectious Disease"/>
            <person name="Wu L."/>
            <person name="Ma J."/>
        </authorList>
    </citation>
    <scope>NUCLEOTIDE SEQUENCE [LARGE SCALE GENOMIC DNA]</scope>
    <source>
        <strain evidence="10">JCM 17555</strain>
    </source>
</reference>
<feature type="transmembrane region" description="Helical" evidence="7">
    <location>
        <begin position="205"/>
        <end position="226"/>
    </location>
</feature>
<dbReference type="CDD" id="cd03392">
    <property type="entry name" value="PAP2_like_2"/>
    <property type="match status" value="1"/>
</dbReference>
<dbReference type="InterPro" id="IPR036938">
    <property type="entry name" value="PAP2/HPO_sf"/>
</dbReference>
<comment type="subcellular location">
    <subcellularLocation>
        <location evidence="1">Cell membrane</location>
        <topology evidence="1">Multi-pass membrane protein</topology>
    </subcellularLocation>
</comment>
<accession>A0ABP7NF53</accession>
<dbReference type="PANTHER" id="PTHR30353">
    <property type="entry name" value="INNER MEMBRANE PROTEIN DEDA-RELATED"/>
    <property type="match status" value="1"/>
</dbReference>
<feature type="transmembrane region" description="Helical" evidence="7">
    <location>
        <begin position="62"/>
        <end position="80"/>
    </location>
</feature>
<dbReference type="PANTHER" id="PTHR30353:SF15">
    <property type="entry name" value="INNER MEMBRANE PROTEIN YABI"/>
    <property type="match status" value="1"/>
</dbReference>
<proteinExistence type="inferred from homology"/>
<dbReference type="EMBL" id="BAABBO010000001">
    <property type="protein sequence ID" value="GAA3945419.1"/>
    <property type="molecule type" value="Genomic_DNA"/>
</dbReference>
<feature type="transmembrane region" description="Helical" evidence="7">
    <location>
        <begin position="315"/>
        <end position="337"/>
    </location>
</feature>
<dbReference type="SUPFAM" id="SSF48317">
    <property type="entry name" value="Acid phosphatase/Vanadium-dependent haloperoxidase"/>
    <property type="match status" value="1"/>
</dbReference>
<feature type="transmembrane region" description="Helical" evidence="7">
    <location>
        <begin position="438"/>
        <end position="456"/>
    </location>
</feature>
<keyword evidence="10" id="KW-1185">Reference proteome</keyword>
<dbReference type="Gene3D" id="1.20.144.10">
    <property type="entry name" value="Phosphatidic acid phosphatase type 2/haloperoxidase"/>
    <property type="match status" value="1"/>
</dbReference>
<dbReference type="InterPro" id="IPR000326">
    <property type="entry name" value="PAP2/HPO"/>
</dbReference>
<organism evidence="9 10">
    <name type="scientific">Allohahella marinimesophila</name>
    <dbReference type="NCBI Taxonomy" id="1054972"/>
    <lineage>
        <taxon>Bacteria</taxon>
        <taxon>Pseudomonadati</taxon>
        <taxon>Pseudomonadota</taxon>
        <taxon>Gammaproteobacteria</taxon>
        <taxon>Oceanospirillales</taxon>
        <taxon>Hahellaceae</taxon>
        <taxon>Allohahella</taxon>
    </lineage>
</organism>
<keyword evidence="5 7" id="KW-1133">Transmembrane helix</keyword>
<feature type="transmembrane region" description="Helical" evidence="7">
    <location>
        <begin position="143"/>
        <end position="160"/>
    </location>
</feature>
<evidence type="ECO:0000259" key="8">
    <source>
        <dbReference type="SMART" id="SM00014"/>
    </source>
</evidence>
<keyword evidence="6 7" id="KW-0472">Membrane</keyword>
<evidence type="ECO:0000256" key="1">
    <source>
        <dbReference type="ARBA" id="ARBA00004651"/>
    </source>
</evidence>
<feature type="transmembrane region" description="Helical" evidence="7">
    <location>
        <begin position="233"/>
        <end position="252"/>
    </location>
</feature>
<dbReference type="InterPro" id="IPR032818">
    <property type="entry name" value="DedA-like"/>
</dbReference>
<feature type="transmembrane region" description="Helical" evidence="7">
    <location>
        <begin position="357"/>
        <end position="373"/>
    </location>
</feature>
<evidence type="ECO:0000256" key="3">
    <source>
        <dbReference type="ARBA" id="ARBA00022475"/>
    </source>
</evidence>
<evidence type="ECO:0000256" key="5">
    <source>
        <dbReference type="ARBA" id="ARBA00022989"/>
    </source>
</evidence>
<name>A0ABP7NF53_9GAMM</name>
<feature type="transmembrane region" description="Helical" evidence="7">
    <location>
        <begin position="32"/>
        <end position="55"/>
    </location>
</feature>
<feature type="transmembrane region" description="Helical" evidence="7">
    <location>
        <begin position="282"/>
        <end position="308"/>
    </location>
</feature>
<evidence type="ECO:0000256" key="7">
    <source>
        <dbReference type="SAM" id="Phobius"/>
    </source>
</evidence>
<feature type="transmembrane region" description="Helical" evidence="7">
    <location>
        <begin position="378"/>
        <end position="398"/>
    </location>
</feature>
<dbReference type="SMART" id="SM00014">
    <property type="entry name" value="acidPPc"/>
    <property type="match status" value="1"/>
</dbReference>
<feature type="domain" description="Phosphatidic acid phosphatase type 2/haloperoxidase" evidence="8">
    <location>
        <begin position="315"/>
        <end position="419"/>
    </location>
</feature>
<evidence type="ECO:0000256" key="6">
    <source>
        <dbReference type="ARBA" id="ARBA00023136"/>
    </source>
</evidence>
<dbReference type="InterPro" id="IPR032816">
    <property type="entry name" value="VTT_dom"/>
</dbReference>
<comment type="similarity">
    <text evidence="2">Belongs to the DedA family.</text>
</comment>
<evidence type="ECO:0000313" key="10">
    <source>
        <dbReference type="Proteomes" id="UP001501337"/>
    </source>
</evidence>
<evidence type="ECO:0000256" key="2">
    <source>
        <dbReference type="ARBA" id="ARBA00010792"/>
    </source>
</evidence>
<keyword evidence="3" id="KW-1003">Cell membrane</keyword>